<dbReference type="InterPro" id="IPR008207">
    <property type="entry name" value="Sig_transdc_His_kin_Hpt_dom"/>
</dbReference>
<keyword evidence="4" id="KW-1185">Reference proteome</keyword>
<dbReference type="RefSeq" id="WP_219236874.1">
    <property type="nucleotide sequence ID" value="NZ_JAHWZX010000002.1"/>
</dbReference>
<sequence length="106" mass="11125">MNAALAPLLPKFRTRCEACGESAEAMLAQLPELPPALAEQLGEDMHKLAGSAALFGESRLGDTARAVEEALRLTGEGGDDPATPVTLAALLHDFQDQLARTLDNIG</sequence>
<evidence type="ECO:0000259" key="2">
    <source>
        <dbReference type="PROSITE" id="PS50894"/>
    </source>
</evidence>
<comment type="caution">
    <text evidence="3">The sequence shown here is derived from an EMBL/GenBank/DDBJ whole genome shotgun (WGS) entry which is preliminary data.</text>
</comment>
<name>A0ABS6XHU7_9SPHN</name>
<dbReference type="EMBL" id="JAHWZX010000002">
    <property type="protein sequence ID" value="MBW4329756.1"/>
    <property type="molecule type" value="Genomic_DNA"/>
</dbReference>
<feature type="domain" description="HPt" evidence="2">
    <location>
        <begin position="1"/>
        <end position="105"/>
    </location>
</feature>
<reference evidence="3 4" key="1">
    <citation type="submission" date="2021-07" db="EMBL/GenBank/DDBJ databases">
        <title>Stakelama flava sp. nov., a novel endophytic bacterium isolated from branch of Kandelia candel.</title>
        <authorList>
            <person name="Tuo L."/>
        </authorList>
    </citation>
    <scope>NUCLEOTIDE SEQUENCE [LARGE SCALE GENOMIC DNA]</scope>
    <source>
        <strain evidence="3 4">CBK3Z-3</strain>
    </source>
</reference>
<accession>A0ABS6XHU7</accession>
<organism evidence="3 4">
    <name type="scientific">Stakelama flava</name>
    <dbReference type="NCBI Taxonomy" id="2860338"/>
    <lineage>
        <taxon>Bacteria</taxon>
        <taxon>Pseudomonadati</taxon>
        <taxon>Pseudomonadota</taxon>
        <taxon>Alphaproteobacteria</taxon>
        <taxon>Sphingomonadales</taxon>
        <taxon>Sphingomonadaceae</taxon>
        <taxon>Stakelama</taxon>
    </lineage>
</organism>
<proteinExistence type="predicted"/>
<dbReference type="Proteomes" id="UP001197214">
    <property type="component" value="Unassembled WGS sequence"/>
</dbReference>
<evidence type="ECO:0000313" key="3">
    <source>
        <dbReference type="EMBL" id="MBW4329756.1"/>
    </source>
</evidence>
<keyword evidence="1" id="KW-0597">Phosphoprotein</keyword>
<dbReference type="PROSITE" id="PS50894">
    <property type="entry name" value="HPT"/>
    <property type="match status" value="1"/>
</dbReference>
<dbReference type="Pfam" id="PF01627">
    <property type="entry name" value="Hpt"/>
    <property type="match status" value="1"/>
</dbReference>
<feature type="modified residue" description="Phosphohistidine" evidence="1">
    <location>
        <position position="46"/>
    </location>
</feature>
<evidence type="ECO:0000313" key="4">
    <source>
        <dbReference type="Proteomes" id="UP001197214"/>
    </source>
</evidence>
<evidence type="ECO:0000256" key="1">
    <source>
        <dbReference type="PROSITE-ProRule" id="PRU00110"/>
    </source>
</evidence>
<protein>
    <submittedName>
        <fullName evidence="3">Hpt domain-containing protein</fullName>
    </submittedName>
</protein>
<gene>
    <name evidence="3" type="ORF">KY084_02560</name>
</gene>